<sequence>MTPAPAYPELAAVVAGASADPPRKVKRAVAKVAESLPAGELPLFFEEACRRFEAAGLDEFPGWAFAEARKVEKNHPSVRDMDRLHDVFLEFVPLGVVPPMALRDHVKLMAAELPAGEAHERFQEILDSGFAAGFVPYARLFPDTLTLAKAAGIKKAHAEEALAERLLRTGVLPGASHAVWRAARRPLGRIATDDDDLRELLAEAEPDQDSELVAEIRNMWLEALAEARAGEYLPPEWFFTRARRSAPELLIRLVDQAGDRLPPTGPKASYEDDPSLYESRSGRRNDHQPTFWDRPDTDFEAIAAKLDGQPWERRALRNDVDTFVHGLGYYANVDYVSALRRFCSVPALRDLLREMVDGWKRQAASGSLPELQWALDRLVPLARTGYAEPAFSDGMEIADPLAALIRTVRGGSATELAIPGWGAQVSAPGRVVQNGAFLTVAWHRRFQVIAPERVREAVQGPPAHQGIGVWYDGETAYFSRIRNGAWETFEVAEDPSTGAVLTLDDETRKLRPESPSSAEFTFPGAAAPARVSYSRNVLTVTAHDGAVIARLPAAGNGG</sequence>
<evidence type="ECO:0000256" key="1">
    <source>
        <dbReference type="SAM" id="MobiDB-lite"/>
    </source>
</evidence>
<keyword evidence="3" id="KW-1185">Reference proteome</keyword>
<proteinExistence type="predicted"/>
<organism evidence="2 3">
    <name type="scientific">Actinomadura adrarensis</name>
    <dbReference type="NCBI Taxonomy" id="1819600"/>
    <lineage>
        <taxon>Bacteria</taxon>
        <taxon>Bacillati</taxon>
        <taxon>Actinomycetota</taxon>
        <taxon>Actinomycetes</taxon>
        <taxon>Streptosporangiales</taxon>
        <taxon>Thermomonosporaceae</taxon>
        <taxon>Actinomadura</taxon>
    </lineage>
</organism>
<feature type="non-terminal residue" evidence="2">
    <location>
        <position position="558"/>
    </location>
</feature>
<dbReference type="Proteomes" id="UP001597083">
    <property type="component" value="Unassembled WGS sequence"/>
</dbReference>
<comment type="caution">
    <text evidence="2">The sequence shown here is derived from an EMBL/GenBank/DDBJ whole genome shotgun (WGS) entry which is preliminary data.</text>
</comment>
<evidence type="ECO:0000313" key="3">
    <source>
        <dbReference type="Proteomes" id="UP001597083"/>
    </source>
</evidence>
<evidence type="ECO:0000313" key="2">
    <source>
        <dbReference type="EMBL" id="MFD0856495.1"/>
    </source>
</evidence>
<feature type="region of interest" description="Disordered" evidence="1">
    <location>
        <begin position="258"/>
        <end position="291"/>
    </location>
</feature>
<reference evidence="3" key="1">
    <citation type="journal article" date="2019" name="Int. J. Syst. Evol. Microbiol.">
        <title>The Global Catalogue of Microorganisms (GCM) 10K type strain sequencing project: providing services to taxonomists for standard genome sequencing and annotation.</title>
        <authorList>
            <consortium name="The Broad Institute Genomics Platform"/>
            <consortium name="The Broad Institute Genome Sequencing Center for Infectious Disease"/>
            <person name="Wu L."/>
            <person name="Ma J."/>
        </authorList>
    </citation>
    <scope>NUCLEOTIDE SEQUENCE [LARGE SCALE GENOMIC DNA]</scope>
    <source>
        <strain evidence="3">JCM 31696</strain>
    </source>
</reference>
<feature type="compositionally biased region" description="Basic and acidic residues" evidence="1">
    <location>
        <begin position="280"/>
        <end position="291"/>
    </location>
</feature>
<dbReference type="EMBL" id="JBHTIR010004144">
    <property type="protein sequence ID" value="MFD0856495.1"/>
    <property type="molecule type" value="Genomic_DNA"/>
</dbReference>
<accession>A0ABW3CQH1</accession>
<name>A0ABW3CQH1_9ACTN</name>
<protein>
    <submittedName>
        <fullName evidence="2">Uncharacterized protein</fullName>
    </submittedName>
</protein>
<gene>
    <name evidence="2" type="ORF">ACFQ07_29925</name>
</gene>